<dbReference type="CDD" id="cd05802">
    <property type="entry name" value="GlmM"/>
    <property type="match status" value="1"/>
</dbReference>
<evidence type="ECO:0000256" key="3">
    <source>
        <dbReference type="ARBA" id="ARBA00022723"/>
    </source>
</evidence>
<dbReference type="EC" id="5.4.2.10" evidence="6 8"/>
<evidence type="ECO:0000256" key="10">
    <source>
        <dbReference type="RuleBase" id="RU004327"/>
    </source>
</evidence>
<dbReference type="Pfam" id="PF02880">
    <property type="entry name" value="PGM_PMM_III"/>
    <property type="match status" value="1"/>
</dbReference>
<comment type="PTM">
    <text evidence="8">Activated by phosphorylation.</text>
</comment>
<dbReference type="InterPro" id="IPR005846">
    <property type="entry name" value="A-D-PHexomutase_a/b/a-III"/>
</dbReference>
<feature type="binding site" evidence="8">
    <location>
        <position position="250"/>
    </location>
    <ligand>
        <name>Mg(2+)</name>
        <dbReference type="ChEBI" id="CHEBI:18420"/>
    </ligand>
</feature>
<dbReference type="InterPro" id="IPR005845">
    <property type="entry name" value="A-D-PHexomutase_a/b/a-II"/>
</dbReference>
<evidence type="ECO:0000256" key="2">
    <source>
        <dbReference type="ARBA" id="ARBA00022553"/>
    </source>
</evidence>
<protein>
    <recommendedName>
        <fullName evidence="7 8">Phosphoglucosamine mutase</fullName>
        <ecNumber evidence="6 8">5.4.2.10</ecNumber>
    </recommendedName>
</protein>
<dbReference type="GO" id="GO:0006048">
    <property type="term" value="P:UDP-N-acetylglucosamine biosynthetic process"/>
    <property type="evidence" value="ECO:0007669"/>
    <property type="project" value="TreeGrafter"/>
</dbReference>
<accession>A0A5B2TAU3</accession>
<dbReference type="InterPro" id="IPR016055">
    <property type="entry name" value="A-D-PHexomutase_a/b/a-I/II/III"/>
</dbReference>
<dbReference type="InterPro" id="IPR005844">
    <property type="entry name" value="A-D-PHexomutase_a/b/a-I"/>
</dbReference>
<dbReference type="EMBL" id="VUKA01000035">
    <property type="protein sequence ID" value="KAA2211329.1"/>
    <property type="molecule type" value="Genomic_DNA"/>
</dbReference>
<dbReference type="InterPro" id="IPR005841">
    <property type="entry name" value="Alpha-D-phosphohexomutase_SF"/>
</dbReference>
<evidence type="ECO:0000256" key="9">
    <source>
        <dbReference type="RuleBase" id="RU004326"/>
    </source>
</evidence>
<dbReference type="NCBIfam" id="NF008139">
    <property type="entry name" value="PRK10887.1"/>
    <property type="match status" value="1"/>
</dbReference>
<dbReference type="PROSITE" id="PS00710">
    <property type="entry name" value="PGM_PMM"/>
    <property type="match status" value="1"/>
</dbReference>
<evidence type="ECO:0000313" key="16">
    <source>
        <dbReference type="EMBL" id="KAA2211329.1"/>
    </source>
</evidence>
<name>A0A5B2TAU3_9PROT</name>
<dbReference type="Gene3D" id="3.30.310.50">
    <property type="entry name" value="Alpha-D-phosphohexomutase, C-terminal domain"/>
    <property type="match status" value="1"/>
</dbReference>
<dbReference type="NCBIfam" id="TIGR01455">
    <property type="entry name" value="glmM"/>
    <property type="match status" value="1"/>
</dbReference>
<dbReference type="AlphaFoldDB" id="A0A5B2TAU3"/>
<comment type="cofactor">
    <cofactor evidence="8">
        <name>Mg(2+)</name>
        <dbReference type="ChEBI" id="CHEBI:18420"/>
    </cofactor>
    <text evidence="8">Binds 1 Mg(2+) ion per subunit.</text>
</comment>
<feature type="binding site" description="via phosphate group" evidence="8">
    <location>
        <position position="107"/>
    </location>
    <ligand>
        <name>Mg(2+)</name>
        <dbReference type="ChEBI" id="CHEBI:18420"/>
    </ligand>
</feature>
<feature type="modified residue" description="Phosphoserine" evidence="8">
    <location>
        <position position="107"/>
    </location>
</feature>
<dbReference type="HAMAP" id="MF_01554_B">
    <property type="entry name" value="GlmM_B"/>
    <property type="match status" value="1"/>
</dbReference>
<dbReference type="Pfam" id="PF02878">
    <property type="entry name" value="PGM_PMM_I"/>
    <property type="match status" value="1"/>
</dbReference>
<feature type="binding site" evidence="8">
    <location>
        <position position="252"/>
    </location>
    <ligand>
        <name>Mg(2+)</name>
        <dbReference type="ChEBI" id="CHEBI:18420"/>
    </ligand>
</feature>
<feature type="region of interest" description="Disordered" evidence="11">
    <location>
        <begin position="463"/>
        <end position="483"/>
    </location>
</feature>
<dbReference type="GO" id="GO:0005829">
    <property type="term" value="C:cytosol"/>
    <property type="evidence" value="ECO:0007669"/>
    <property type="project" value="TreeGrafter"/>
</dbReference>
<dbReference type="PRINTS" id="PR00509">
    <property type="entry name" value="PGMPMM"/>
</dbReference>
<reference evidence="16 17" key="1">
    <citation type="journal article" date="2015" name="Int. J. Syst. Evol. Microbiol.">
        <title>Roseomonas oryzae sp. nov., isolated from paddy rhizosphere soil.</title>
        <authorList>
            <person name="Ramaprasad E.V."/>
            <person name="Sasikala Ch."/>
            <person name="Ramana Ch.V."/>
        </authorList>
    </citation>
    <scope>NUCLEOTIDE SEQUENCE [LARGE SCALE GENOMIC DNA]</scope>
    <source>
        <strain evidence="16 17">KCTC 42542</strain>
    </source>
</reference>
<dbReference type="InterPro" id="IPR050060">
    <property type="entry name" value="Phosphoglucosamine_mutase"/>
</dbReference>
<feature type="domain" description="Alpha-D-phosphohexomutase alpha/beta/alpha" evidence="14">
    <location>
        <begin position="164"/>
        <end position="261"/>
    </location>
</feature>
<dbReference type="InterPro" id="IPR036900">
    <property type="entry name" value="A-D-PHexomutase_C_sf"/>
</dbReference>
<dbReference type="Gene3D" id="3.40.120.10">
    <property type="entry name" value="Alpha-D-Glucose-1,6-Bisphosphate, subunit A, domain 3"/>
    <property type="match status" value="3"/>
</dbReference>
<dbReference type="Pfam" id="PF00408">
    <property type="entry name" value="PGM_PMM_IV"/>
    <property type="match status" value="1"/>
</dbReference>
<dbReference type="PANTHER" id="PTHR42946">
    <property type="entry name" value="PHOSPHOHEXOSE MUTASE"/>
    <property type="match status" value="1"/>
</dbReference>
<dbReference type="GO" id="GO:0008966">
    <property type="term" value="F:phosphoglucosamine mutase activity"/>
    <property type="evidence" value="ECO:0007669"/>
    <property type="project" value="UniProtKB-UniRule"/>
</dbReference>
<dbReference type="FunFam" id="3.40.120.10:FF:000001">
    <property type="entry name" value="Phosphoglucosamine mutase"/>
    <property type="match status" value="1"/>
</dbReference>
<organism evidence="16 17">
    <name type="scientific">Teichococcus oryzae</name>
    <dbReference type="NCBI Taxonomy" id="1608942"/>
    <lineage>
        <taxon>Bacteria</taxon>
        <taxon>Pseudomonadati</taxon>
        <taxon>Pseudomonadota</taxon>
        <taxon>Alphaproteobacteria</taxon>
        <taxon>Acetobacterales</taxon>
        <taxon>Roseomonadaceae</taxon>
        <taxon>Roseomonas</taxon>
    </lineage>
</organism>
<dbReference type="SUPFAM" id="SSF53738">
    <property type="entry name" value="Phosphoglucomutase, first 3 domains"/>
    <property type="match status" value="3"/>
</dbReference>
<evidence type="ECO:0000313" key="17">
    <source>
        <dbReference type="Proteomes" id="UP000322110"/>
    </source>
</evidence>
<evidence type="ECO:0000259" key="14">
    <source>
        <dbReference type="Pfam" id="PF02879"/>
    </source>
</evidence>
<feature type="domain" description="Alpha-D-phosphohexomutase alpha/beta/alpha" evidence="15">
    <location>
        <begin position="265"/>
        <end position="374"/>
    </location>
</feature>
<evidence type="ECO:0000259" key="13">
    <source>
        <dbReference type="Pfam" id="PF02878"/>
    </source>
</evidence>
<dbReference type="SUPFAM" id="SSF55957">
    <property type="entry name" value="Phosphoglucomutase, C-terminal domain"/>
    <property type="match status" value="1"/>
</dbReference>
<evidence type="ECO:0000256" key="11">
    <source>
        <dbReference type="SAM" id="MobiDB-lite"/>
    </source>
</evidence>
<evidence type="ECO:0000256" key="6">
    <source>
        <dbReference type="ARBA" id="ARBA00066330"/>
    </source>
</evidence>
<dbReference type="InterPro" id="IPR005843">
    <property type="entry name" value="A-D-PHexomutase_C"/>
</dbReference>
<dbReference type="FunFam" id="3.30.310.50:FF:000001">
    <property type="entry name" value="Phosphoglucosamine mutase"/>
    <property type="match status" value="1"/>
</dbReference>
<dbReference type="GO" id="GO:0004615">
    <property type="term" value="F:phosphomannomutase activity"/>
    <property type="evidence" value="ECO:0007669"/>
    <property type="project" value="TreeGrafter"/>
</dbReference>
<evidence type="ECO:0000256" key="1">
    <source>
        <dbReference type="ARBA" id="ARBA00010231"/>
    </source>
</evidence>
<dbReference type="RefSeq" id="WP_149814273.1">
    <property type="nucleotide sequence ID" value="NZ_VUKA01000035.1"/>
</dbReference>
<proteinExistence type="inferred from homology"/>
<keyword evidence="2 8" id="KW-0597">Phosphoprotein</keyword>
<dbReference type="FunFam" id="3.40.120.10:FF:000002">
    <property type="entry name" value="Phosphoglucosamine mutase"/>
    <property type="match status" value="1"/>
</dbReference>
<dbReference type="GO" id="GO:0000287">
    <property type="term" value="F:magnesium ion binding"/>
    <property type="evidence" value="ECO:0007669"/>
    <property type="project" value="UniProtKB-UniRule"/>
</dbReference>
<evidence type="ECO:0000256" key="8">
    <source>
        <dbReference type="HAMAP-Rule" id="MF_01554"/>
    </source>
</evidence>
<gene>
    <name evidence="8" type="primary">glmM</name>
    <name evidence="16" type="ORF">F0Q34_20665</name>
</gene>
<feature type="domain" description="Alpha-D-phosphohexomutase C-terminal" evidence="12">
    <location>
        <begin position="381"/>
        <end position="444"/>
    </location>
</feature>
<keyword evidence="4 8" id="KW-0460">Magnesium</keyword>
<dbReference type="Pfam" id="PF02879">
    <property type="entry name" value="PGM_PMM_II"/>
    <property type="match status" value="1"/>
</dbReference>
<feature type="active site" description="Phosphoserine intermediate" evidence="8">
    <location>
        <position position="107"/>
    </location>
</feature>
<evidence type="ECO:0000259" key="15">
    <source>
        <dbReference type="Pfam" id="PF02880"/>
    </source>
</evidence>
<sequence>MSIAKIERRLFGTDGIRGIANRDPMDAATALRLGQAAGRYFSRGEHRHRVVIGKDTRLSGYMLEPALTAGFIGAGMDVVLVGPLPTPAIALLTRSLRADLGVMISASHNPFEDNGIKLFGPDGLKLSDAQEAGIEALMAADLSQGLAGPATLGRASRLKDAPGRYMEAAKASFPKGRSLEGLRIVVDCANGAAYHVAPTVLWELGADVVSVGDAPDGFNINKECGSTAPARLAELVKERRADLGIALDGDADRLVLCDEQGRIVDGDQILAVVAGSWKRQGRLQGDTVVATVMSNLGLERHLQDLGLRLERTKVGDRYVAERMREIGCNLGGEQSGHLIMSDFATTGDGLIGTLQVLAVLVEEKRLASEVCRCFQPLPQRLVNVRVPDGAASPIAHVQVQEAIVAAEARLGRSGRVLIRASGTEPLIRVMAEAEDEALVVETVEGLAARIRACAAAEAGAVTDGKKGRQKGASDATGQLVTAA</sequence>
<comment type="function">
    <text evidence="8 10">Catalyzes the conversion of glucosamine-6-phosphate to glucosamine-1-phosphate.</text>
</comment>
<dbReference type="InterPro" id="IPR016066">
    <property type="entry name" value="A-D-PHexomutase_CS"/>
</dbReference>
<dbReference type="Proteomes" id="UP000322110">
    <property type="component" value="Unassembled WGS sequence"/>
</dbReference>
<dbReference type="GO" id="GO:0005975">
    <property type="term" value="P:carbohydrate metabolic process"/>
    <property type="evidence" value="ECO:0007669"/>
    <property type="project" value="InterPro"/>
</dbReference>
<feature type="domain" description="Alpha-D-phosphohexomutase alpha/beta/alpha" evidence="13">
    <location>
        <begin position="8"/>
        <end position="140"/>
    </location>
</feature>
<feature type="binding site" evidence="8">
    <location>
        <position position="248"/>
    </location>
    <ligand>
        <name>Mg(2+)</name>
        <dbReference type="ChEBI" id="CHEBI:18420"/>
    </ligand>
</feature>
<evidence type="ECO:0000259" key="12">
    <source>
        <dbReference type="Pfam" id="PF00408"/>
    </source>
</evidence>
<evidence type="ECO:0000256" key="5">
    <source>
        <dbReference type="ARBA" id="ARBA00023235"/>
    </source>
</evidence>
<dbReference type="InterPro" id="IPR006352">
    <property type="entry name" value="GlmM_bact"/>
</dbReference>
<dbReference type="GO" id="GO:0009252">
    <property type="term" value="P:peptidoglycan biosynthetic process"/>
    <property type="evidence" value="ECO:0007669"/>
    <property type="project" value="TreeGrafter"/>
</dbReference>
<dbReference type="PANTHER" id="PTHR42946:SF1">
    <property type="entry name" value="PHOSPHOGLUCOMUTASE (ALPHA-D-GLUCOSE-1,6-BISPHOSPHATE-DEPENDENT)"/>
    <property type="match status" value="1"/>
</dbReference>
<keyword evidence="17" id="KW-1185">Reference proteome</keyword>
<dbReference type="OrthoDB" id="9803322at2"/>
<evidence type="ECO:0000256" key="7">
    <source>
        <dbReference type="ARBA" id="ARBA00068193"/>
    </source>
</evidence>
<comment type="caution">
    <text evidence="16">The sequence shown here is derived from an EMBL/GenBank/DDBJ whole genome shotgun (WGS) entry which is preliminary data.</text>
</comment>
<keyword evidence="3 8" id="KW-0479">Metal-binding</keyword>
<keyword evidence="5 8" id="KW-0413">Isomerase</keyword>
<comment type="catalytic activity">
    <reaction evidence="8 10">
        <text>alpha-D-glucosamine 1-phosphate = D-glucosamine 6-phosphate</text>
        <dbReference type="Rhea" id="RHEA:23424"/>
        <dbReference type="ChEBI" id="CHEBI:58516"/>
        <dbReference type="ChEBI" id="CHEBI:58725"/>
        <dbReference type="EC" id="5.4.2.10"/>
    </reaction>
</comment>
<evidence type="ECO:0000256" key="4">
    <source>
        <dbReference type="ARBA" id="ARBA00022842"/>
    </source>
</evidence>
<comment type="similarity">
    <text evidence="1 8 9">Belongs to the phosphohexose mutase family.</text>
</comment>